<dbReference type="Proteomes" id="UP001141327">
    <property type="component" value="Unassembled WGS sequence"/>
</dbReference>
<feature type="region of interest" description="Disordered" evidence="1">
    <location>
        <begin position="36"/>
        <end position="63"/>
    </location>
</feature>
<evidence type="ECO:0000256" key="1">
    <source>
        <dbReference type="SAM" id="MobiDB-lite"/>
    </source>
</evidence>
<dbReference type="EMBL" id="JAPMOS010000015">
    <property type="protein sequence ID" value="KAJ4460093.1"/>
    <property type="molecule type" value="Genomic_DNA"/>
</dbReference>
<comment type="caution">
    <text evidence="2">The sequence shown here is derived from an EMBL/GenBank/DDBJ whole genome shotgun (WGS) entry which is preliminary data.</text>
</comment>
<organism evidence="2 3">
    <name type="scientific">Paratrimastix pyriformis</name>
    <dbReference type="NCBI Taxonomy" id="342808"/>
    <lineage>
        <taxon>Eukaryota</taxon>
        <taxon>Metamonada</taxon>
        <taxon>Preaxostyla</taxon>
        <taxon>Paratrimastigidae</taxon>
        <taxon>Paratrimastix</taxon>
    </lineage>
</organism>
<evidence type="ECO:0000313" key="3">
    <source>
        <dbReference type="Proteomes" id="UP001141327"/>
    </source>
</evidence>
<reference evidence="2" key="1">
    <citation type="journal article" date="2022" name="bioRxiv">
        <title>Genomics of Preaxostyla Flagellates Illuminates Evolutionary Transitions and the Path Towards Mitochondrial Loss.</title>
        <authorList>
            <person name="Novak L.V.F."/>
            <person name="Treitli S.C."/>
            <person name="Pyrih J."/>
            <person name="Halakuc P."/>
            <person name="Pipaliya S.V."/>
            <person name="Vacek V."/>
            <person name="Brzon O."/>
            <person name="Soukal P."/>
            <person name="Eme L."/>
            <person name="Dacks J.B."/>
            <person name="Karnkowska A."/>
            <person name="Elias M."/>
            <person name="Hampl V."/>
        </authorList>
    </citation>
    <scope>NUCLEOTIDE SEQUENCE</scope>
    <source>
        <strain evidence="2">RCP-MX</strain>
    </source>
</reference>
<accession>A0ABQ8ULM0</accession>
<keyword evidence="3" id="KW-1185">Reference proteome</keyword>
<sequence>MSFASIPCGERDIIAGNIAPLLLHTQAAFDQIQKTQELTQNPSTRLPPQPEAQPGAATEQTQHEVGAIRAQIDQVATPSNLASSARQIKVRIVVGVRAFK</sequence>
<gene>
    <name evidence="2" type="ORF">PAPYR_3822</name>
</gene>
<protein>
    <submittedName>
        <fullName evidence="2">Uncharacterized protein</fullName>
    </submittedName>
</protein>
<name>A0ABQ8ULM0_9EUKA</name>
<evidence type="ECO:0000313" key="2">
    <source>
        <dbReference type="EMBL" id="KAJ4460093.1"/>
    </source>
</evidence>
<proteinExistence type="predicted"/>